<keyword evidence="6 8" id="KW-0472">Membrane</keyword>
<gene>
    <name evidence="8 9" type="primary">mntP</name>
    <name evidence="9" type="ORF">Csp1_23320</name>
</gene>
<feature type="transmembrane region" description="Helical" evidence="8">
    <location>
        <begin position="164"/>
        <end position="181"/>
    </location>
</feature>
<reference evidence="10" key="1">
    <citation type="submission" date="2017-11" db="EMBL/GenBank/DDBJ databases">
        <title>Otitis media/interna in a cat caused by the recently described species Corynebacterium provencense.</title>
        <authorList>
            <person name="Kittl S."/>
            <person name="Brodard I."/>
            <person name="Rychener L."/>
            <person name="Jores J."/>
            <person name="Roosje P."/>
            <person name="Gobeli Brawand S."/>
        </authorList>
    </citation>
    <scope>NUCLEOTIDE SEQUENCE [LARGE SCALE GENOMIC DNA]</scope>
    <source>
        <strain evidence="10">17KM38</strain>
    </source>
</reference>
<feature type="transmembrane region" description="Helical" evidence="8">
    <location>
        <begin position="70"/>
        <end position="86"/>
    </location>
</feature>
<dbReference type="HAMAP" id="MF_01521">
    <property type="entry name" value="MntP_pump"/>
    <property type="match status" value="1"/>
</dbReference>
<evidence type="ECO:0000256" key="5">
    <source>
        <dbReference type="ARBA" id="ARBA00023065"/>
    </source>
</evidence>
<protein>
    <recommendedName>
        <fullName evidence="8">Putative manganese efflux pump MntP</fullName>
    </recommendedName>
</protein>
<feature type="transmembrane region" description="Helical" evidence="8">
    <location>
        <begin position="6"/>
        <end position="26"/>
    </location>
</feature>
<dbReference type="EMBL" id="CP024988">
    <property type="protein sequence ID" value="AWT27082.1"/>
    <property type="molecule type" value="Genomic_DNA"/>
</dbReference>
<evidence type="ECO:0000256" key="6">
    <source>
        <dbReference type="ARBA" id="ARBA00023136"/>
    </source>
</evidence>
<dbReference type="Pfam" id="PF02659">
    <property type="entry name" value="Mntp"/>
    <property type="match status" value="1"/>
</dbReference>
<keyword evidence="4 8" id="KW-1133">Transmembrane helix</keyword>
<proteinExistence type="inferred from homology"/>
<evidence type="ECO:0000256" key="2">
    <source>
        <dbReference type="ARBA" id="ARBA00022475"/>
    </source>
</evidence>
<evidence type="ECO:0000313" key="10">
    <source>
        <dbReference type="Proteomes" id="UP000247696"/>
    </source>
</evidence>
<feature type="transmembrane region" description="Helical" evidence="8">
    <location>
        <begin position="33"/>
        <end position="58"/>
    </location>
</feature>
<organism evidence="9 10">
    <name type="scientific">Corynebacterium provencense</name>
    <dbReference type="NCBI Taxonomy" id="1737425"/>
    <lineage>
        <taxon>Bacteria</taxon>
        <taxon>Bacillati</taxon>
        <taxon>Actinomycetota</taxon>
        <taxon>Actinomycetes</taxon>
        <taxon>Mycobacteriales</taxon>
        <taxon>Corynebacteriaceae</taxon>
        <taxon>Corynebacterium</taxon>
    </lineage>
</organism>
<name>A0A2Z3YQA8_9CORY</name>
<dbReference type="AlphaFoldDB" id="A0A2Z3YQA8"/>
<dbReference type="InterPro" id="IPR003810">
    <property type="entry name" value="Mntp/YtaF"/>
</dbReference>
<sequence>MSLWSVFVIGVGVSADAVAASLTTGVRMRTLNYFHALVTALVFAVFQTVMPLLGWFAASRFSQFLAPVDHWIAFGLLSAVGAKMTWDALHPGDDSPRDGRLDLGRLLLLGLATSIDAAAVGVSFAVLDVSVISSVLIIAATTLTLSLLAVLVGHKVGVRFRTPAEIIGGLVLVAIGVRIILEHFLGG</sequence>
<evidence type="ECO:0000256" key="1">
    <source>
        <dbReference type="ARBA" id="ARBA00022448"/>
    </source>
</evidence>
<dbReference type="PANTHER" id="PTHR35529:SF1">
    <property type="entry name" value="MANGANESE EFFLUX PUMP MNTP-RELATED"/>
    <property type="match status" value="1"/>
</dbReference>
<keyword evidence="10" id="KW-1185">Reference proteome</keyword>
<evidence type="ECO:0000313" key="9">
    <source>
        <dbReference type="EMBL" id="AWT27082.1"/>
    </source>
</evidence>
<comment type="subcellular location">
    <subcellularLocation>
        <location evidence="8">Cell membrane</location>
        <topology evidence="8">Multi-pass membrane protein</topology>
    </subcellularLocation>
</comment>
<dbReference type="GO" id="GO:0005384">
    <property type="term" value="F:manganese ion transmembrane transporter activity"/>
    <property type="evidence" value="ECO:0007669"/>
    <property type="project" value="UniProtKB-UniRule"/>
</dbReference>
<keyword evidence="3 8" id="KW-0812">Transmembrane</keyword>
<evidence type="ECO:0000256" key="7">
    <source>
        <dbReference type="ARBA" id="ARBA00023211"/>
    </source>
</evidence>
<accession>A0A2Z3YQA8</accession>
<comment type="similarity">
    <text evidence="8">Belongs to the MntP (TC 9.B.29) family.</text>
</comment>
<keyword evidence="5 8" id="KW-0406">Ion transport</keyword>
<dbReference type="GO" id="GO:0005886">
    <property type="term" value="C:plasma membrane"/>
    <property type="evidence" value="ECO:0007669"/>
    <property type="project" value="UniProtKB-SubCell"/>
</dbReference>
<keyword evidence="1 8" id="KW-0813">Transport</keyword>
<evidence type="ECO:0000256" key="4">
    <source>
        <dbReference type="ARBA" id="ARBA00022989"/>
    </source>
</evidence>
<dbReference type="InterPro" id="IPR022929">
    <property type="entry name" value="Put_MntP"/>
</dbReference>
<dbReference type="RefSeq" id="WP_110482127.1">
    <property type="nucleotide sequence ID" value="NZ_CP024988.1"/>
</dbReference>
<evidence type="ECO:0000256" key="3">
    <source>
        <dbReference type="ARBA" id="ARBA00022692"/>
    </source>
</evidence>
<feature type="transmembrane region" description="Helical" evidence="8">
    <location>
        <begin position="132"/>
        <end position="152"/>
    </location>
</feature>
<dbReference type="KEGG" id="cpre:Csp1_23320"/>
<evidence type="ECO:0000256" key="8">
    <source>
        <dbReference type="HAMAP-Rule" id="MF_01521"/>
    </source>
</evidence>
<dbReference type="PANTHER" id="PTHR35529">
    <property type="entry name" value="MANGANESE EFFLUX PUMP MNTP-RELATED"/>
    <property type="match status" value="1"/>
</dbReference>
<keyword evidence="2 8" id="KW-1003">Cell membrane</keyword>
<comment type="function">
    <text evidence="8">Probably functions as a manganese efflux pump.</text>
</comment>
<dbReference type="Proteomes" id="UP000247696">
    <property type="component" value="Chromosome"/>
</dbReference>
<feature type="transmembrane region" description="Helical" evidence="8">
    <location>
        <begin position="106"/>
        <end position="126"/>
    </location>
</feature>
<dbReference type="OrthoDB" id="9811590at2"/>
<keyword evidence="7 8" id="KW-0464">Manganese</keyword>